<organism evidence="2 3">
    <name type="scientific">Tanacetum coccineum</name>
    <dbReference type="NCBI Taxonomy" id="301880"/>
    <lineage>
        <taxon>Eukaryota</taxon>
        <taxon>Viridiplantae</taxon>
        <taxon>Streptophyta</taxon>
        <taxon>Embryophyta</taxon>
        <taxon>Tracheophyta</taxon>
        <taxon>Spermatophyta</taxon>
        <taxon>Magnoliopsida</taxon>
        <taxon>eudicotyledons</taxon>
        <taxon>Gunneridae</taxon>
        <taxon>Pentapetalae</taxon>
        <taxon>asterids</taxon>
        <taxon>campanulids</taxon>
        <taxon>Asterales</taxon>
        <taxon>Asteraceae</taxon>
        <taxon>Asteroideae</taxon>
        <taxon>Anthemideae</taxon>
        <taxon>Anthemidinae</taxon>
        <taxon>Tanacetum</taxon>
    </lineage>
</organism>
<reference evidence="2" key="1">
    <citation type="journal article" date="2022" name="Int. J. Mol. Sci.">
        <title>Draft Genome of Tanacetum Coccineum: Genomic Comparison of Closely Related Tanacetum-Family Plants.</title>
        <authorList>
            <person name="Yamashiro T."/>
            <person name="Shiraishi A."/>
            <person name="Nakayama K."/>
            <person name="Satake H."/>
        </authorList>
    </citation>
    <scope>NUCLEOTIDE SEQUENCE</scope>
</reference>
<gene>
    <name evidence="2" type="ORF">Tco_1054546</name>
</gene>
<evidence type="ECO:0000313" key="2">
    <source>
        <dbReference type="EMBL" id="GJT80204.1"/>
    </source>
</evidence>
<name>A0ABQ5GY41_9ASTR</name>
<feature type="region of interest" description="Disordered" evidence="1">
    <location>
        <begin position="342"/>
        <end position="367"/>
    </location>
</feature>
<dbReference type="Proteomes" id="UP001151760">
    <property type="component" value="Unassembled WGS sequence"/>
</dbReference>
<evidence type="ECO:0000313" key="3">
    <source>
        <dbReference type="Proteomes" id="UP001151760"/>
    </source>
</evidence>
<reference evidence="2" key="2">
    <citation type="submission" date="2022-01" db="EMBL/GenBank/DDBJ databases">
        <authorList>
            <person name="Yamashiro T."/>
            <person name="Shiraishi A."/>
            <person name="Satake H."/>
            <person name="Nakayama K."/>
        </authorList>
    </citation>
    <scope>NUCLEOTIDE SEQUENCE</scope>
</reference>
<sequence length="422" mass="46926">MDNLEFCDTYNIIAYLHKIEGSEGFHQIVDFLNTSHIKYALTKNPTIYVSLIQQFWQTAAANTLDSREVQITATIDGKVKLVTEASIRRHLKLKDFNGITTLPNTEIFEQLTLMGIPTKQETKVPQPSSPTHTNVAYEAAFTIVDVVHGGVATTISSIDAGKAVVKKLEQTVKTSQARRRAKIVVSDDEESSEDTSKQGRMIEDIDQNARISLFTPTKVSSQEDQFEDQLGVLSAARVLADAAKKNVNTYTRRRRAVSTGSEGVSTASRIFSTAEESVSTGGASMPVSTAGMIQQVNIIIPSSSETTKDKGKAIIQESEQPKKIKKRVHIQMSLDEELAQKLHKEEQASETTKDEANPPVADIDWDDVQAQIQADEDLAQKLLEEERETLSIEERARLLVELIDKRKKLQAAQRYEANRNKP</sequence>
<feature type="compositionally biased region" description="Basic and acidic residues" evidence="1">
    <location>
        <begin position="342"/>
        <end position="356"/>
    </location>
</feature>
<comment type="caution">
    <text evidence="2">The sequence shown here is derived from an EMBL/GenBank/DDBJ whole genome shotgun (WGS) entry which is preliminary data.</text>
</comment>
<evidence type="ECO:0008006" key="4">
    <source>
        <dbReference type="Google" id="ProtNLM"/>
    </source>
</evidence>
<proteinExistence type="predicted"/>
<protein>
    <recommendedName>
        <fullName evidence="4">Xylulose kinase-1</fullName>
    </recommendedName>
</protein>
<keyword evidence="3" id="KW-1185">Reference proteome</keyword>
<evidence type="ECO:0000256" key="1">
    <source>
        <dbReference type="SAM" id="MobiDB-lite"/>
    </source>
</evidence>
<accession>A0ABQ5GY41</accession>
<dbReference type="EMBL" id="BQNB010018969">
    <property type="protein sequence ID" value="GJT80204.1"/>
    <property type="molecule type" value="Genomic_DNA"/>
</dbReference>